<dbReference type="RefSeq" id="WP_135575481.1">
    <property type="nucleotide sequence ID" value="NZ_RQGA01000002.1"/>
</dbReference>
<evidence type="ECO:0000256" key="1">
    <source>
        <dbReference type="SAM" id="SignalP"/>
    </source>
</evidence>
<dbReference type="InterPro" id="IPR013783">
    <property type="entry name" value="Ig-like_fold"/>
</dbReference>
<proteinExistence type="predicted"/>
<evidence type="ECO:0000313" key="4">
    <source>
        <dbReference type="Proteomes" id="UP000298125"/>
    </source>
</evidence>
<name>A0A4R9JKQ9_9LEPT</name>
<sequence>MKIHLLLTICGLATLSNCIAFIDSFSDSQKHKDTFRKNLGLLSAGVSMGNALAGPEGTVFTSTDGKLQIMIPPGAMKDTQQFKITRYTPTSQILPSGYIPTSAVYEITPSYRFNTDISISLVVDSSQIHSLNLVSTKTSGFSASLTPPDESTGRFPDWGSHDSRVESDRVHFTTRTFSYFGAGTPPVGNLPPDIRGAYYYFKPNCSYVPYQVRTQIIEPDGDNMTVNLIIGKVGGGTNYIPMTREGMTQWYVASIPYEAMGNTGVQMQVSATDQWGATTSRPSTSIFQYPTDSGDSTYINNYDIDQDNDGYNDVWEVDHGYNPRNASNPTGIVDSDSDGIPNISDATPNGESNPPIDSLNIFPLTVTADITENIVFGVSASYLGQPRFVNPTFVSTGNGLSGQPVGNLSGGMFTAVRPGVAGVIATVGALNATASVTVNDTVGPNAIADLSASPRSHTRIRLQWSAPGNDGSFGRAAAYEIKRSTSSITNDGTCNTATPVAHTLVPKPVGLLETLEIDGLSPATTYYFCIRAYDLKGNRNIWTGSVNASTYSVPDLTPPASISTATANALDGSTIQLNWTAVGGDGMTGSASAYEIRKSTSSIGSDLECDAAIFVPNTVGIISAGSPVGFSVTGLTPNTVYHFCIRAYDSSGNRSIWSNLLTATTPYVNSPPIANAGTDSIVEPGDTAYLDGTASSNPDATLCGVSSGNYLFKWTFVRKPPTSALTNTNIIGASTLSASFVPDVAGIYEIALTFTDSPGSCAGTARSSTDSAIVDARPAGWFGFFGPANNMLIPRNNLTTPDGGMITFSTSYADVPTFDGKTPRIGFGSYGLATMVVKFNSKGRVDWYTFIPGADAASFPARLADGSYIFSSWASTAVPSINGTFPIVPFNNGAQDAMVVKLSPNGILQWYTFVGGTDSDYPPYGTRTLEVTADGGIAFIIASRSTSLISGTVPLMAHSGLPEYNLLIAKLTANGILQWTTFLRSLSTGELSARNDGTILFSATVGAVQPTNINGIFPKLTYSGGTDSVVGSLDSTGSLQWWTYLGGTGADNLRMLPMSDGGITMYGNSLSSVESLGGVLPWISAKGNYDPLVIRLNATGDVQWFTFLGSAGSDRGYGIVETPSGGLVLVGSVGGALSGLEGKNPIRGYTSGDDGAIWMLKPDGHLDWYTQIGAAGIDYLSDVQRLSTGNYLVTGNTQVSIPSLGTVTPINPYSGQQDTTLFMMDAAGSISWYTHLGPGVSGGGFVHTSPTPQEGSDGTLYGLLQATRGRSLLMGKTPLYLFPSGSTFSGMILRLNPDGSF</sequence>
<reference evidence="3" key="1">
    <citation type="journal article" date="2019" name="PLoS Negl. Trop. Dis.">
        <title>Revisiting the worldwide diversity of Leptospira species in the environment.</title>
        <authorList>
            <person name="Vincent A.T."/>
            <person name="Schiettekatte O."/>
            <person name="Bourhy P."/>
            <person name="Veyrier F.J."/>
            <person name="Picardeau M."/>
        </authorList>
    </citation>
    <scope>NUCLEOTIDE SEQUENCE [LARGE SCALE GENOMIC DNA]</scope>
    <source>
        <strain evidence="3">201702692</strain>
    </source>
</reference>
<feature type="domain" description="Fibronectin type-III" evidence="2">
    <location>
        <begin position="558"/>
        <end position="668"/>
    </location>
</feature>
<dbReference type="SMART" id="SM00060">
    <property type="entry name" value="FN3"/>
    <property type="match status" value="2"/>
</dbReference>
<comment type="caution">
    <text evidence="3">The sequence shown here is derived from an EMBL/GenBank/DDBJ whole genome shotgun (WGS) entry which is preliminary data.</text>
</comment>
<dbReference type="PROSITE" id="PS50853">
    <property type="entry name" value="FN3"/>
    <property type="match status" value="2"/>
</dbReference>
<feature type="chain" id="PRO_5020650975" description="Fibronectin type-III domain-containing protein" evidence="1">
    <location>
        <begin position="21"/>
        <end position="1301"/>
    </location>
</feature>
<organism evidence="3 4">
    <name type="scientific">Leptospira perdikensis</name>
    <dbReference type="NCBI Taxonomy" id="2484948"/>
    <lineage>
        <taxon>Bacteria</taxon>
        <taxon>Pseudomonadati</taxon>
        <taxon>Spirochaetota</taxon>
        <taxon>Spirochaetia</taxon>
        <taxon>Leptospirales</taxon>
        <taxon>Leptospiraceae</taxon>
        <taxon>Leptospira</taxon>
    </lineage>
</organism>
<evidence type="ECO:0000259" key="2">
    <source>
        <dbReference type="PROSITE" id="PS50853"/>
    </source>
</evidence>
<feature type="domain" description="Fibronectin type-III" evidence="2">
    <location>
        <begin position="446"/>
        <end position="553"/>
    </location>
</feature>
<feature type="signal peptide" evidence="1">
    <location>
        <begin position="1"/>
        <end position="20"/>
    </location>
</feature>
<dbReference type="InterPro" id="IPR003961">
    <property type="entry name" value="FN3_dom"/>
</dbReference>
<dbReference type="Gene3D" id="2.60.40.10">
    <property type="entry name" value="Immunoglobulins"/>
    <property type="match status" value="3"/>
</dbReference>
<evidence type="ECO:0000313" key="3">
    <source>
        <dbReference type="EMBL" id="TGL45612.1"/>
    </source>
</evidence>
<dbReference type="EMBL" id="RQGA01000002">
    <property type="protein sequence ID" value="TGL45612.1"/>
    <property type="molecule type" value="Genomic_DNA"/>
</dbReference>
<gene>
    <name evidence="3" type="ORF">EHQ49_01025</name>
</gene>
<dbReference type="PANTHER" id="PTHR42754">
    <property type="entry name" value="ENDOGLUCANASE"/>
    <property type="match status" value="1"/>
</dbReference>
<protein>
    <recommendedName>
        <fullName evidence="2">Fibronectin type-III domain-containing protein</fullName>
    </recommendedName>
</protein>
<dbReference type="OrthoDB" id="310143at2"/>
<keyword evidence="4" id="KW-1185">Reference proteome</keyword>
<dbReference type="SUPFAM" id="SSF49265">
    <property type="entry name" value="Fibronectin type III"/>
    <property type="match status" value="1"/>
</dbReference>
<dbReference type="Proteomes" id="UP000298125">
    <property type="component" value="Unassembled WGS sequence"/>
</dbReference>
<dbReference type="CDD" id="cd00063">
    <property type="entry name" value="FN3"/>
    <property type="match status" value="2"/>
</dbReference>
<dbReference type="Pfam" id="PF00041">
    <property type="entry name" value="fn3"/>
    <property type="match status" value="1"/>
</dbReference>
<dbReference type="PANTHER" id="PTHR42754:SF1">
    <property type="entry name" value="LIPOPROTEIN"/>
    <property type="match status" value="1"/>
</dbReference>
<accession>A0A4R9JKQ9</accession>
<keyword evidence="1" id="KW-0732">Signal</keyword>
<dbReference type="InterPro" id="IPR036116">
    <property type="entry name" value="FN3_sf"/>
</dbReference>